<evidence type="ECO:0000256" key="1">
    <source>
        <dbReference type="SAM" id="MobiDB-lite"/>
    </source>
</evidence>
<dbReference type="EMBL" id="JARJLG010000029">
    <property type="protein sequence ID" value="KAJ7767917.1"/>
    <property type="molecule type" value="Genomic_DNA"/>
</dbReference>
<accession>A0AAD7NNR2</accession>
<dbReference type="AlphaFoldDB" id="A0AAD7NNR2"/>
<feature type="compositionally biased region" description="Basic residues" evidence="1">
    <location>
        <begin position="216"/>
        <end position="225"/>
    </location>
</feature>
<evidence type="ECO:0000313" key="2">
    <source>
        <dbReference type="EMBL" id="KAJ7767917.1"/>
    </source>
</evidence>
<keyword evidence="3" id="KW-1185">Reference proteome</keyword>
<organism evidence="2 3">
    <name type="scientific">Mycena maculata</name>
    <dbReference type="NCBI Taxonomy" id="230809"/>
    <lineage>
        <taxon>Eukaryota</taxon>
        <taxon>Fungi</taxon>
        <taxon>Dikarya</taxon>
        <taxon>Basidiomycota</taxon>
        <taxon>Agaricomycotina</taxon>
        <taxon>Agaricomycetes</taxon>
        <taxon>Agaricomycetidae</taxon>
        <taxon>Agaricales</taxon>
        <taxon>Marasmiineae</taxon>
        <taxon>Mycenaceae</taxon>
        <taxon>Mycena</taxon>
    </lineage>
</organism>
<protein>
    <submittedName>
        <fullName evidence="2">Uncharacterized protein</fullName>
    </submittedName>
</protein>
<name>A0AAD7NNR2_9AGAR</name>
<proteinExistence type="predicted"/>
<feature type="region of interest" description="Disordered" evidence="1">
    <location>
        <begin position="206"/>
        <end position="233"/>
    </location>
</feature>
<dbReference type="Proteomes" id="UP001215280">
    <property type="component" value="Unassembled WGS sequence"/>
</dbReference>
<gene>
    <name evidence="2" type="ORF">DFH07DRAFT_769436</name>
</gene>
<evidence type="ECO:0000313" key="3">
    <source>
        <dbReference type="Proteomes" id="UP001215280"/>
    </source>
</evidence>
<feature type="region of interest" description="Disordered" evidence="1">
    <location>
        <begin position="364"/>
        <end position="427"/>
    </location>
</feature>
<reference evidence="2" key="1">
    <citation type="submission" date="2023-03" db="EMBL/GenBank/DDBJ databases">
        <title>Massive genome expansion in bonnet fungi (Mycena s.s.) driven by repeated elements and novel gene families across ecological guilds.</title>
        <authorList>
            <consortium name="Lawrence Berkeley National Laboratory"/>
            <person name="Harder C.B."/>
            <person name="Miyauchi S."/>
            <person name="Viragh M."/>
            <person name="Kuo A."/>
            <person name="Thoen E."/>
            <person name="Andreopoulos B."/>
            <person name="Lu D."/>
            <person name="Skrede I."/>
            <person name="Drula E."/>
            <person name="Henrissat B."/>
            <person name="Morin E."/>
            <person name="Kohler A."/>
            <person name="Barry K."/>
            <person name="LaButti K."/>
            <person name="Morin E."/>
            <person name="Salamov A."/>
            <person name="Lipzen A."/>
            <person name="Mereny Z."/>
            <person name="Hegedus B."/>
            <person name="Baldrian P."/>
            <person name="Stursova M."/>
            <person name="Weitz H."/>
            <person name="Taylor A."/>
            <person name="Grigoriev I.V."/>
            <person name="Nagy L.G."/>
            <person name="Martin F."/>
            <person name="Kauserud H."/>
        </authorList>
    </citation>
    <scope>NUCLEOTIDE SEQUENCE</scope>
    <source>
        <strain evidence="2">CBHHK188m</strain>
    </source>
</reference>
<sequence>MCKLCLKLNSGQESPREEWNGVAKRIAWSLFGTDKVGTDGFESIQHLRDPTNVVGRPKYAKLHGQIMLRSKEYSALTTSESGTSHLMYAGFPGDLAYGHDDYEYVRAGSVESVGEVPGLSHQMPVPNPDKVGEITAQSLGRIPTDLPRQKHAAAGWAKRKEVLLGCVDSRGARRDTRGRDADSDALLGTMPATPPCILTWGPEGAGDWARSPSAPHRPHPNRARAHASGNGGRDYVGVCEGGGHRVRTGDTVRARGSKRAWEWEWRREARQHMPHSSGLRVNALTRRGGSKLAVWSGKLEYRVSSMSRASAWGGDLVAHLDLSVVGFEVMLPRFLFPQVLGSNNRWLQSICAWRTSTRSLAESAQWGKAGGESIPRHGPGSGEASTEATLNRASAKEERKRKKTRGGGSGEKNHTVDVGPTSADRRF</sequence>
<comment type="caution">
    <text evidence="2">The sequence shown here is derived from an EMBL/GenBank/DDBJ whole genome shotgun (WGS) entry which is preliminary data.</text>
</comment>